<keyword evidence="3" id="KW-1185">Reference proteome</keyword>
<accession>A0AA86V6E1</accession>
<dbReference type="Gramene" id="rna-AYBTSS11_LOCUS7549">
    <property type="protein sequence ID" value="CAJ1936572.1"/>
    <property type="gene ID" value="gene-AYBTSS11_LOCUS7549"/>
</dbReference>
<gene>
    <name evidence="2" type="ORF">AYBTSS11_LOCUS7549</name>
</gene>
<protein>
    <submittedName>
        <fullName evidence="2">Uncharacterized protein</fullName>
    </submittedName>
</protein>
<dbReference type="EMBL" id="OY731400">
    <property type="protein sequence ID" value="CAJ1936572.1"/>
    <property type="molecule type" value="Genomic_DNA"/>
</dbReference>
<dbReference type="AlphaFoldDB" id="A0AA86V6E1"/>
<organism evidence="2 3">
    <name type="scientific">Sphenostylis stenocarpa</name>
    <dbReference type="NCBI Taxonomy" id="92480"/>
    <lineage>
        <taxon>Eukaryota</taxon>
        <taxon>Viridiplantae</taxon>
        <taxon>Streptophyta</taxon>
        <taxon>Embryophyta</taxon>
        <taxon>Tracheophyta</taxon>
        <taxon>Spermatophyta</taxon>
        <taxon>Magnoliopsida</taxon>
        <taxon>eudicotyledons</taxon>
        <taxon>Gunneridae</taxon>
        <taxon>Pentapetalae</taxon>
        <taxon>rosids</taxon>
        <taxon>fabids</taxon>
        <taxon>Fabales</taxon>
        <taxon>Fabaceae</taxon>
        <taxon>Papilionoideae</taxon>
        <taxon>50 kb inversion clade</taxon>
        <taxon>NPAAA clade</taxon>
        <taxon>indigoferoid/millettioid clade</taxon>
        <taxon>Phaseoleae</taxon>
        <taxon>Sphenostylis</taxon>
    </lineage>
</organism>
<sequence length="82" mass="9628">MRRKRRNEKNRSKEKRLYRLLPAAKSLHLKQNALDASKLVNHLQGLKPRGFNVKDSDQNRTSSRNKIPGYYQDGRVSGRLHM</sequence>
<reference evidence="2" key="1">
    <citation type="submission" date="2023-10" db="EMBL/GenBank/DDBJ databases">
        <authorList>
            <person name="Domelevo Entfellner J.-B."/>
        </authorList>
    </citation>
    <scope>NUCLEOTIDE SEQUENCE</scope>
</reference>
<feature type="region of interest" description="Disordered" evidence="1">
    <location>
        <begin position="48"/>
        <end position="82"/>
    </location>
</feature>
<proteinExistence type="predicted"/>
<dbReference type="Proteomes" id="UP001189624">
    <property type="component" value="Chromosome 3"/>
</dbReference>
<name>A0AA86V6E1_9FABA</name>
<evidence type="ECO:0000256" key="1">
    <source>
        <dbReference type="SAM" id="MobiDB-lite"/>
    </source>
</evidence>
<evidence type="ECO:0000313" key="2">
    <source>
        <dbReference type="EMBL" id="CAJ1936572.1"/>
    </source>
</evidence>
<evidence type="ECO:0000313" key="3">
    <source>
        <dbReference type="Proteomes" id="UP001189624"/>
    </source>
</evidence>